<dbReference type="EMBL" id="JANEYF010000292">
    <property type="protein sequence ID" value="KAJ8970850.1"/>
    <property type="molecule type" value="Genomic_DNA"/>
</dbReference>
<dbReference type="AlphaFoldDB" id="A0AAV8ZUU4"/>
<evidence type="ECO:0000313" key="2">
    <source>
        <dbReference type="EMBL" id="KAJ8970850.1"/>
    </source>
</evidence>
<reference evidence="2" key="1">
    <citation type="journal article" date="2023" name="Insect Mol. Biol.">
        <title>Genome sequencing provides insights into the evolution of gene families encoding plant cell wall-degrading enzymes in longhorned beetles.</title>
        <authorList>
            <person name="Shin N.R."/>
            <person name="Okamura Y."/>
            <person name="Kirsch R."/>
            <person name="Pauchet Y."/>
        </authorList>
    </citation>
    <scope>NUCLEOTIDE SEQUENCE</scope>
    <source>
        <strain evidence="2">RBIC_L_NR</strain>
    </source>
</reference>
<accession>A0AAV8ZUU4</accession>
<dbReference type="InterPro" id="IPR029526">
    <property type="entry name" value="PGBD"/>
</dbReference>
<evidence type="ECO:0000313" key="3">
    <source>
        <dbReference type="Proteomes" id="UP001162156"/>
    </source>
</evidence>
<name>A0AAV8ZUU4_9CUCU</name>
<gene>
    <name evidence="2" type="ORF">NQ314_001007</name>
</gene>
<organism evidence="2 3">
    <name type="scientific">Rhamnusium bicolor</name>
    <dbReference type="NCBI Taxonomy" id="1586634"/>
    <lineage>
        <taxon>Eukaryota</taxon>
        <taxon>Metazoa</taxon>
        <taxon>Ecdysozoa</taxon>
        <taxon>Arthropoda</taxon>
        <taxon>Hexapoda</taxon>
        <taxon>Insecta</taxon>
        <taxon>Pterygota</taxon>
        <taxon>Neoptera</taxon>
        <taxon>Endopterygota</taxon>
        <taxon>Coleoptera</taxon>
        <taxon>Polyphaga</taxon>
        <taxon>Cucujiformia</taxon>
        <taxon>Chrysomeloidea</taxon>
        <taxon>Cerambycidae</taxon>
        <taxon>Lepturinae</taxon>
        <taxon>Rhagiini</taxon>
        <taxon>Rhamnusium</taxon>
    </lineage>
</organism>
<comment type="caution">
    <text evidence="2">The sequence shown here is derived from an EMBL/GenBank/DDBJ whole genome shotgun (WGS) entry which is preliminary data.</text>
</comment>
<sequence length="98" mass="11455">MLTNPRRTDQKFVVYIDMLDYLGVKGHAQKIVFHLLEDMLNRGIMSIWTINSFDLARKLLKKKLHCTGPLRSSRIKTPKIVTSSKLKAKLWRSMPKEE</sequence>
<evidence type="ECO:0000259" key="1">
    <source>
        <dbReference type="Pfam" id="PF13843"/>
    </source>
</evidence>
<keyword evidence="3" id="KW-1185">Reference proteome</keyword>
<feature type="domain" description="PiggyBac transposable element-derived protein" evidence="1">
    <location>
        <begin position="26"/>
        <end position="86"/>
    </location>
</feature>
<protein>
    <recommendedName>
        <fullName evidence="1">PiggyBac transposable element-derived protein domain-containing protein</fullName>
    </recommendedName>
</protein>
<dbReference type="Proteomes" id="UP001162156">
    <property type="component" value="Unassembled WGS sequence"/>
</dbReference>
<proteinExistence type="predicted"/>
<dbReference type="Pfam" id="PF13843">
    <property type="entry name" value="DDE_Tnp_1_7"/>
    <property type="match status" value="1"/>
</dbReference>